<reference evidence="1" key="1">
    <citation type="submission" date="2017-06" db="EMBL/GenBank/DDBJ databases">
        <title>Novel phages from South African skin metaviromes.</title>
        <authorList>
            <person name="van Zyl L.J."/>
            <person name="Abrahams Y."/>
            <person name="Stander E.A."/>
            <person name="Kirby B.M."/>
            <person name="Clavaud C."/>
            <person name="Farcet C."/>
            <person name="Breton L."/>
            <person name="Trindade M.I."/>
        </authorList>
    </citation>
    <scope>NUCLEOTIDE SEQUENCE</scope>
</reference>
<gene>
    <name evidence="1" type="ORF">8AX6_29</name>
    <name evidence="2" type="ORF">8F1_7</name>
    <name evidence="3" type="ORF">8S5_6</name>
</gene>
<protein>
    <submittedName>
        <fullName evidence="1">Uncharacterized protein</fullName>
    </submittedName>
</protein>
<proteinExistence type="predicted"/>
<evidence type="ECO:0000313" key="3">
    <source>
        <dbReference type="EMBL" id="ASN71902.1"/>
    </source>
</evidence>
<evidence type="ECO:0000313" key="1">
    <source>
        <dbReference type="EMBL" id="ASN71856.1"/>
    </source>
</evidence>
<dbReference type="EMBL" id="MF417935">
    <property type="protein sequence ID" value="ASN71869.1"/>
    <property type="molecule type" value="Genomic_DNA"/>
</dbReference>
<dbReference type="EMBL" id="MF417934">
    <property type="protein sequence ID" value="ASN71856.1"/>
    <property type="molecule type" value="Genomic_DNA"/>
</dbReference>
<evidence type="ECO:0000313" key="2">
    <source>
        <dbReference type="EMBL" id="ASN71869.1"/>
    </source>
</evidence>
<organism evidence="1">
    <name type="scientific">uncultured Caudovirales phage</name>
    <dbReference type="NCBI Taxonomy" id="2100421"/>
    <lineage>
        <taxon>Viruses</taxon>
        <taxon>Duplodnaviria</taxon>
        <taxon>Heunggongvirae</taxon>
        <taxon>Uroviricota</taxon>
        <taxon>Caudoviricetes</taxon>
        <taxon>Peduoviridae</taxon>
        <taxon>Maltschvirus</taxon>
        <taxon>Maltschvirus maltsch</taxon>
    </lineage>
</organism>
<name>A0A2H4JFS5_9CAUD</name>
<dbReference type="EMBL" id="MF417936">
    <property type="protein sequence ID" value="ASN71902.1"/>
    <property type="molecule type" value="Genomic_DNA"/>
</dbReference>
<accession>A0A2H4JFS5</accession>
<sequence length="52" mass="5678">MLSQLAHDRLTSQALHLNPNAWAVSVSRTDGPECLTDAPHGTLNLLADEPWN</sequence>